<name>A0AA88CZZ6_FICCA</name>
<comment type="caution">
    <text evidence="3">The sequence shown here is derived from an EMBL/GenBank/DDBJ whole genome shotgun (WGS) entry which is preliminary data.</text>
</comment>
<feature type="region of interest" description="Disordered" evidence="1">
    <location>
        <begin position="70"/>
        <end position="120"/>
    </location>
</feature>
<feature type="chain" id="PRO_5041719734" evidence="2">
    <location>
        <begin position="21"/>
        <end position="190"/>
    </location>
</feature>
<keyword evidence="4" id="KW-1185">Reference proteome</keyword>
<gene>
    <name evidence="3" type="ORF">TIFTF001_005906</name>
</gene>
<dbReference type="Proteomes" id="UP001187192">
    <property type="component" value="Unassembled WGS sequence"/>
</dbReference>
<reference evidence="3" key="1">
    <citation type="submission" date="2023-07" db="EMBL/GenBank/DDBJ databases">
        <title>draft genome sequence of fig (Ficus carica).</title>
        <authorList>
            <person name="Takahashi T."/>
            <person name="Nishimura K."/>
        </authorList>
    </citation>
    <scope>NUCLEOTIDE SEQUENCE</scope>
</reference>
<protein>
    <submittedName>
        <fullName evidence="3">Uncharacterized protein</fullName>
    </submittedName>
</protein>
<organism evidence="3 4">
    <name type="scientific">Ficus carica</name>
    <name type="common">Common fig</name>
    <dbReference type="NCBI Taxonomy" id="3494"/>
    <lineage>
        <taxon>Eukaryota</taxon>
        <taxon>Viridiplantae</taxon>
        <taxon>Streptophyta</taxon>
        <taxon>Embryophyta</taxon>
        <taxon>Tracheophyta</taxon>
        <taxon>Spermatophyta</taxon>
        <taxon>Magnoliopsida</taxon>
        <taxon>eudicotyledons</taxon>
        <taxon>Gunneridae</taxon>
        <taxon>Pentapetalae</taxon>
        <taxon>rosids</taxon>
        <taxon>fabids</taxon>
        <taxon>Rosales</taxon>
        <taxon>Moraceae</taxon>
        <taxon>Ficeae</taxon>
        <taxon>Ficus</taxon>
    </lineage>
</organism>
<evidence type="ECO:0000256" key="2">
    <source>
        <dbReference type="SAM" id="SignalP"/>
    </source>
</evidence>
<dbReference type="EMBL" id="BTGU01000006">
    <property type="protein sequence ID" value="GMN36297.1"/>
    <property type="molecule type" value="Genomic_DNA"/>
</dbReference>
<feature type="signal peptide" evidence="2">
    <location>
        <begin position="1"/>
        <end position="20"/>
    </location>
</feature>
<dbReference type="AlphaFoldDB" id="A0AA88CZZ6"/>
<keyword evidence="2" id="KW-0732">Signal</keyword>
<evidence type="ECO:0000313" key="3">
    <source>
        <dbReference type="EMBL" id="GMN36297.1"/>
    </source>
</evidence>
<evidence type="ECO:0000256" key="1">
    <source>
        <dbReference type="SAM" id="MobiDB-lite"/>
    </source>
</evidence>
<proteinExistence type="predicted"/>
<accession>A0AA88CZZ6</accession>
<sequence>MKLLLLLASLLIITIPNAHSRILQGIMNSGGNKFDMIIGIYGRQLRNPPPSPASSPGIFYSAGGDKFDMISSVYGRQGPSPPPPPSQSPSKRQSARAINSSPNCDDHDITIRSPPSPTNFAAREESDMIISSVGGREGPTLPPPAPRKSPGIVTLGMRRSTPPALCMPGRPCTGGRPPMIAMSAEGSLCK</sequence>
<evidence type="ECO:0000313" key="4">
    <source>
        <dbReference type="Proteomes" id="UP001187192"/>
    </source>
</evidence>